<evidence type="ECO:0000256" key="1">
    <source>
        <dbReference type="ARBA" id="ARBA00001936"/>
    </source>
</evidence>
<feature type="compositionally biased region" description="Basic and acidic residues" evidence="4">
    <location>
        <begin position="255"/>
        <end position="271"/>
    </location>
</feature>
<keyword evidence="2" id="KW-0479">Metal-binding</keyword>
<reference evidence="5 6" key="1">
    <citation type="submission" date="2020-08" db="EMBL/GenBank/DDBJ databases">
        <authorList>
            <person name="Koutsovoulos G."/>
            <person name="Danchin GJ E."/>
        </authorList>
    </citation>
    <scope>NUCLEOTIDE SEQUENCE [LARGE SCALE GENOMIC DNA]</scope>
</reference>
<dbReference type="EMBL" id="CAJEWN010001982">
    <property type="protein sequence ID" value="CAD2201253.1"/>
    <property type="molecule type" value="Genomic_DNA"/>
</dbReference>
<proteinExistence type="predicted"/>
<protein>
    <submittedName>
        <fullName evidence="5">Uncharacterized protein</fullName>
    </submittedName>
</protein>
<accession>A0A6V7XPQ4</accession>
<dbReference type="PANTHER" id="PTHR45668">
    <property type="entry name" value="SERINE/THREONINE-PROTEIN PHOSPHATASE 5-RELATED"/>
    <property type="match status" value="1"/>
</dbReference>
<evidence type="ECO:0000313" key="5">
    <source>
        <dbReference type="EMBL" id="CAD2201253.1"/>
    </source>
</evidence>
<dbReference type="Proteomes" id="UP000580250">
    <property type="component" value="Unassembled WGS sequence"/>
</dbReference>
<organism evidence="5 6">
    <name type="scientific">Meloidogyne enterolobii</name>
    <name type="common">Root-knot nematode worm</name>
    <name type="synonym">Meloidogyne mayaguensis</name>
    <dbReference type="NCBI Taxonomy" id="390850"/>
    <lineage>
        <taxon>Eukaryota</taxon>
        <taxon>Metazoa</taxon>
        <taxon>Ecdysozoa</taxon>
        <taxon>Nematoda</taxon>
        <taxon>Chromadorea</taxon>
        <taxon>Rhabditida</taxon>
        <taxon>Tylenchina</taxon>
        <taxon>Tylenchomorpha</taxon>
        <taxon>Tylenchoidea</taxon>
        <taxon>Meloidogynidae</taxon>
        <taxon>Meloidogyninae</taxon>
        <taxon>Meloidogyne</taxon>
    </lineage>
</organism>
<name>A0A6V7XPQ4_MELEN</name>
<evidence type="ECO:0000313" key="6">
    <source>
        <dbReference type="Proteomes" id="UP000580250"/>
    </source>
</evidence>
<dbReference type="GO" id="GO:0046872">
    <property type="term" value="F:metal ion binding"/>
    <property type="evidence" value="ECO:0007669"/>
    <property type="project" value="UniProtKB-KW"/>
</dbReference>
<feature type="compositionally biased region" description="Low complexity" evidence="4">
    <location>
        <begin position="45"/>
        <end position="57"/>
    </location>
</feature>
<feature type="compositionally biased region" description="Basic residues" evidence="4">
    <location>
        <begin position="102"/>
        <end position="117"/>
    </location>
</feature>
<gene>
    <name evidence="5" type="ORF">MENT_LOCUS54787</name>
</gene>
<feature type="region of interest" description="Disordered" evidence="4">
    <location>
        <begin position="89"/>
        <end position="127"/>
    </location>
</feature>
<evidence type="ECO:0000256" key="4">
    <source>
        <dbReference type="SAM" id="MobiDB-lite"/>
    </source>
</evidence>
<feature type="compositionally biased region" description="Polar residues" evidence="4">
    <location>
        <begin position="191"/>
        <end position="211"/>
    </location>
</feature>
<dbReference type="PANTHER" id="PTHR45668:SF3">
    <property type="entry name" value="SERINE_THREONINE-PROTEIN PHOSPHATASE RDGC"/>
    <property type="match status" value="1"/>
</dbReference>
<feature type="compositionally biased region" description="Polar residues" evidence="4">
    <location>
        <begin position="272"/>
        <end position="298"/>
    </location>
</feature>
<comment type="cofactor">
    <cofactor evidence="1">
        <name>Mn(2+)</name>
        <dbReference type="ChEBI" id="CHEBI:29035"/>
    </cofactor>
</comment>
<keyword evidence="3" id="KW-0464">Manganese</keyword>
<dbReference type="AlphaFoldDB" id="A0A6V7XPQ4"/>
<sequence>MGCGPSTSKNTAATVASNQFPATVNIRVFGQPISPSPQHFKKPASGGTTPRPSGSSGKDVPSIVPNELCKSTSERSLNIGGLVVNEREEGSNILSSREVSSHRHLRKSHSSRQHRRVGSTGSHLAPSKSFETALHPETSRNIEISKEENETKSRVEEIGNWQMSNKSDLRLENRTTSNSLLGVGETQGSGFFTSWLQPPGSVPSTTNTPIQSPFASAPSSPNSQKDGISSSRRPSPRAPYMPISFSEQNQRHSSPRIEPHSERIIRDEQLKQQKTSIGSDSNIRHSSVPTPREFSSSPLYRFRQKQKPKTPQMSIRSAILIQKWYRRCLARLESRRRATWNIFTALEYAGEQDQLKLYNFFNEIITAMLEKDDLNGRNEICQAADETEKDNKLWESTNPELFRVDKSYKGPVISLPIRTAHVEAMIEHFKLNKAKEFFKKNIFKKLIFRFACSLFVNYFT</sequence>
<evidence type="ECO:0000256" key="2">
    <source>
        <dbReference type="ARBA" id="ARBA00022723"/>
    </source>
</evidence>
<dbReference type="InterPro" id="IPR051134">
    <property type="entry name" value="PPP_phosphatase"/>
</dbReference>
<feature type="region of interest" description="Disordered" evidence="4">
    <location>
        <begin position="29"/>
        <end position="69"/>
    </location>
</feature>
<feature type="compositionally biased region" description="Low complexity" evidence="4">
    <location>
        <begin position="212"/>
        <end position="233"/>
    </location>
</feature>
<feature type="region of interest" description="Disordered" evidence="4">
    <location>
        <begin position="191"/>
        <end position="313"/>
    </location>
</feature>
<comment type="caution">
    <text evidence="5">The sequence shown here is derived from an EMBL/GenBank/DDBJ whole genome shotgun (WGS) entry which is preliminary data.</text>
</comment>
<evidence type="ECO:0000256" key="3">
    <source>
        <dbReference type="ARBA" id="ARBA00023211"/>
    </source>
</evidence>